<feature type="compositionally biased region" description="Polar residues" evidence="1">
    <location>
        <begin position="17"/>
        <end position="26"/>
    </location>
</feature>
<feature type="region of interest" description="Disordered" evidence="1">
    <location>
        <begin position="1"/>
        <end position="56"/>
    </location>
</feature>
<dbReference type="EMBL" id="CM003374">
    <property type="protein sequence ID" value="KOM40000.1"/>
    <property type="molecule type" value="Genomic_DNA"/>
</dbReference>
<dbReference type="AlphaFoldDB" id="A0A0L9UAR7"/>
<accession>A0A0L9UAR7</accession>
<feature type="compositionally biased region" description="Basic residues" evidence="1">
    <location>
        <begin position="27"/>
        <end position="36"/>
    </location>
</feature>
<evidence type="ECO:0000256" key="1">
    <source>
        <dbReference type="SAM" id="MobiDB-lite"/>
    </source>
</evidence>
<sequence>MRKKHLEYLSMYETKTKNFQENTNRNPKPKFRKRTQSQKSLNHDNHQGLQKSKLHQ</sequence>
<evidence type="ECO:0000313" key="3">
    <source>
        <dbReference type="Proteomes" id="UP000053144"/>
    </source>
</evidence>
<reference evidence="3" key="1">
    <citation type="journal article" date="2015" name="Proc. Natl. Acad. Sci. U.S.A.">
        <title>Genome sequencing of adzuki bean (Vigna angularis) provides insight into high starch and low fat accumulation and domestication.</title>
        <authorList>
            <person name="Yang K."/>
            <person name="Tian Z."/>
            <person name="Chen C."/>
            <person name="Luo L."/>
            <person name="Zhao B."/>
            <person name="Wang Z."/>
            <person name="Yu L."/>
            <person name="Li Y."/>
            <person name="Sun Y."/>
            <person name="Li W."/>
            <person name="Chen Y."/>
            <person name="Li Y."/>
            <person name="Zhang Y."/>
            <person name="Ai D."/>
            <person name="Zhao J."/>
            <person name="Shang C."/>
            <person name="Ma Y."/>
            <person name="Wu B."/>
            <person name="Wang M."/>
            <person name="Gao L."/>
            <person name="Sun D."/>
            <person name="Zhang P."/>
            <person name="Guo F."/>
            <person name="Wang W."/>
            <person name="Li Y."/>
            <person name="Wang J."/>
            <person name="Varshney R.K."/>
            <person name="Wang J."/>
            <person name="Ling H.Q."/>
            <person name="Wan P."/>
        </authorList>
    </citation>
    <scope>NUCLEOTIDE SEQUENCE</scope>
    <source>
        <strain evidence="3">cv. Jingnong 6</strain>
    </source>
</reference>
<protein>
    <submittedName>
        <fullName evidence="2">Uncharacterized protein</fullName>
    </submittedName>
</protein>
<evidence type="ECO:0000313" key="2">
    <source>
        <dbReference type="EMBL" id="KOM40000.1"/>
    </source>
</evidence>
<name>A0A0L9UAR7_PHAAN</name>
<gene>
    <name evidence="2" type="ORF">LR48_Vigan04g019800</name>
</gene>
<proteinExistence type="predicted"/>
<dbReference type="Proteomes" id="UP000053144">
    <property type="component" value="Chromosome 4"/>
</dbReference>
<dbReference type="Gramene" id="KOM40000">
    <property type="protein sequence ID" value="KOM40000"/>
    <property type="gene ID" value="LR48_Vigan04g019800"/>
</dbReference>
<organism evidence="2 3">
    <name type="scientific">Phaseolus angularis</name>
    <name type="common">Azuki bean</name>
    <name type="synonym">Vigna angularis</name>
    <dbReference type="NCBI Taxonomy" id="3914"/>
    <lineage>
        <taxon>Eukaryota</taxon>
        <taxon>Viridiplantae</taxon>
        <taxon>Streptophyta</taxon>
        <taxon>Embryophyta</taxon>
        <taxon>Tracheophyta</taxon>
        <taxon>Spermatophyta</taxon>
        <taxon>Magnoliopsida</taxon>
        <taxon>eudicotyledons</taxon>
        <taxon>Gunneridae</taxon>
        <taxon>Pentapetalae</taxon>
        <taxon>rosids</taxon>
        <taxon>fabids</taxon>
        <taxon>Fabales</taxon>
        <taxon>Fabaceae</taxon>
        <taxon>Papilionoideae</taxon>
        <taxon>50 kb inversion clade</taxon>
        <taxon>NPAAA clade</taxon>
        <taxon>indigoferoid/millettioid clade</taxon>
        <taxon>Phaseoleae</taxon>
        <taxon>Vigna</taxon>
    </lineage>
</organism>